<accession>X1Q3B2</accession>
<dbReference type="PANTHER" id="PTHR45947:SF3">
    <property type="entry name" value="SULFOQUINOVOSYL TRANSFERASE SQD2"/>
    <property type="match status" value="1"/>
</dbReference>
<feature type="non-terminal residue" evidence="2">
    <location>
        <position position="175"/>
    </location>
</feature>
<dbReference type="SUPFAM" id="SSF53756">
    <property type="entry name" value="UDP-Glycosyltransferase/glycogen phosphorylase"/>
    <property type="match status" value="1"/>
</dbReference>
<organism evidence="2">
    <name type="scientific">marine sediment metagenome</name>
    <dbReference type="NCBI Taxonomy" id="412755"/>
    <lineage>
        <taxon>unclassified sequences</taxon>
        <taxon>metagenomes</taxon>
        <taxon>ecological metagenomes</taxon>
    </lineage>
</organism>
<feature type="domain" description="Glycosyltransferase subfamily 4-like N-terminal" evidence="1">
    <location>
        <begin position="24"/>
        <end position="123"/>
    </location>
</feature>
<dbReference type="EMBL" id="BARV01037284">
    <property type="protein sequence ID" value="GAI49246.1"/>
    <property type="molecule type" value="Genomic_DNA"/>
</dbReference>
<evidence type="ECO:0000259" key="1">
    <source>
        <dbReference type="Pfam" id="PF13439"/>
    </source>
</evidence>
<sequence length="175" mass="20018">MGSAIGNHEKALELNGVEYTHDLKEDFDILHIYMIGLKSLRAIRKARAKGKKVITHAHVTADDFRDSFCFSNEIAPFLRRYLTYFHNQADLVLCPSEYTKNVLIGYGVKKEIKAVSNGIDLDKFKFSAEKRKQFREEFNFDGIVSLGVGHLFIKNKRDSARPHVITAKKNTEKGR</sequence>
<protein>
    <recommendedName>
        <fullName evidence="1">Glycosyltransferase subfamily 4-like N-terminal domain-containing protein</fullName>
    </recommendedName>
</protein>
<dbReference type="Gene3D" id="3.40.50.2000">
    <property type="entry name" value="Glycogen Phosphorylase B"/>
    <property type="match status" value="1"/>
</dbReference>
<gene>
    <name evidence="2" type="ORF">S06H3_57718</name>
</gene>
<proteinExistence type="predicted"/>
<reference evidence="2" key="1">
    <citation type="journal article" date="2014" name="Front. Microbiol.">
        <title>High frequency of phylogenetically diverse reductive dehalogenase-homologous genes in deep subseafloor sedimentary metagenomes.</title>
        <authorList>
            <person name="Kawai M."/>
            <person name="Futagami T."/>
            <person name="Toyoda A."/>
            <person name="Takaki Y."/>
            <person name="Nishi S."/>
            <person name="Hori S."/>
            <person name="Arai W."/>
            <person name="Tsubouchi T."/>
            <person name="Morono Y."/>
            <person name="Uchiyama I."/>
            <person name="Ito T."/>
            <person name="Fujiyama A."/>
            <person name="Inagaki F."/>
            <person name="Takami H."/>
        </authorList>
    </citation>
    <scope>NUCLEOTIDE SEQUENCE</scope>
    <source>
        <strain evidence="2">Expedition CK06-06</strain>
    </source>
</reference>
<dbReference type="PANTHER" id="PTHR45947">
    <property type="entry name" value="SULFOQUINOVOSYL TRANSFERASE SQD2"/>
    <property type="match status" value="1"/>
</dbReference>
<evidence type="ECO:0000313" key="2">
    <source>
        <dbReference type="EMBL" id="GAI49246.1"/>
    </source>
</evidence>
<dbReference type="InterPro" id="IPR028098">
    <property type="entry name" value="Glyco_trans_4-like_N"/>
</dbReference>
<dbReference type="GO" id="GO:0016757">
    <property type="term" value="F:glycosyltransferase activity"/>
    <property type="evidence" value="ECO:0007669"/>
    <property type="project" value="TreeGrafter"/>
</dbReference>
<dbReference type="InterPro" id="IPR050194">
    <property type="entry name" value="Glycosyltransferase_grp1"/>
</dbReference>
<dbReference type="Pfam" id="PF13439">
    <property type="entry name" value="Glyco_transf_4"/>
    <property type="match status" value="1"/>
</dbReference>
<name>X1Q3B2_9ZZZZ</name>
<dbReference type="AlphaFoldDB" id="X1Q3B2"/>
<comment type="caution">
    <text evidence="2">The sequence shown here is derived from an EMBL/GenBank/DDBJ whole genome shotgun (WGS) entry which is preliminary data.</text>
</comment>